<protein>
    <submittedName>
        <fullName evidence="3">Uncharacterized protein</fullName>
    </submittedName>
</protein>
<evidence type="ECO:0000256" key="1">
    <source>
        <dbReference type="SAM" id="MobiDB-lite"/>
    </source>
</evidence>
<accession>A0ABV0MN31</accession>
<organism evidence="3 4">
    <name type="scientific">Goodea atripinnis</name>
    <dbReference type="NCBI Taxonomy" id="208336"/>
    <lineage>
        <taxon>Eukaryota</taxon>
        <taxon>Metazoa</taxon>
        <taxon>Chordata</taxon>
        <taxon>Craniata</taxon>
        <taxon>Vertebrata</taxon>
        <taxon>Euteleostomi</taxon>
        <taxon>Actinopterygii</taxon>
        <taxon>Neopterygii</taxon>
        <taxon>Teleostei</taxon>
        <taxon>Neoteleostei</taxon>
        <taxon>Acanthomorphata</taxon>
        <taxon>Ovalentaria</taxon>
        <taxon>Atherinomorphae</taxon>
        <taxon>Cyprinodontiformes</taxon>
        <taxon>Goodeidae</taxon>
        <taxon>Goodea</taxon>
    </lineage>
</organism>
<evidence type="ECO:0000313" key="4">
    <source>
        <dbReference type="Proteomes" id="UP001476798"/>
    </source>
</evidence>
<feature type="chain" id="PRO_5046907339" evidence="2">
    <location>
        <begin position="21"/>
        <end position="161"/>
    </location>
</feature>
<reference evidence="3 4" key="1">
    <citation type="submission" date="2021-06" db="EMBL/GenBank/DDBJ databases">
        <authorList>
            <person name="Palmer J.M."/>
        </authorList>
    </citation>
    <scope>NUCLEOTIDE SEQUENCE [LARGE SCALE GENOMIC DNA]</scope>
    <source>
        <strain evidence="3 4">GA_2019</strain>
        <tissue evidence="3">Muscle</tissue>
    </source>
</reference>
<feature type="compositionally biased region" description="Low complexity" evidence="1">
    <location>
        <begin position="109"/>
        <end position="128"/>
    </location>
</feature>
<name>A0ABV0MN31_9TELE</name>
<dbReference type="EMBL" id="JAHRIO010009999">
    <property type="protein sequence ID" value="MEQ2160519.1"/>
    <property type="molecule type" value="Genomic_DNA"/>
</dbReference>
<keyword evidence="2" id="KW-0732">Signal</keyword>
<feature type="region of interest" description="Disordered" evidence="1">
    <location>
        <begin position="109"/>
        <end position="161"/>
    </location>
</feature>
<comment type="caution">
    <text evidence="3">The sequence shown here is derived from an EMBL/GenBank/DDBJ whole genome shotgun (WGS) entry which is preliminary data.</text>
</comment>
<evidence type="ECO:0000313" key="3">
    <source>
        <dbReference type="EMBL" id="MEQ2160519.1"/>
    </source>
</evidence>
<dbReference type="Proteomes" id="UP001476798">
    <property type="component" value="Unassembled WGS sequence"/>
</dbReference>
<gene>
    <name evidence="3" type="ORF">GOODEAATRI_000036</name>
</gene>
<sequence>AMRPRCLSSNLTLLIPGSSCLLATMGTSSSGICSEGQTQSITSTWYVLSAQAQRDVYRMGNAAVVLLFRISHVANRDGEVVEQVISQQTAEPEEISVRRSSLLDEAIRQLRQQQDRQNQLGTEAAPGPEGRPEGPVLAPAPSTPRRGSNYETKQCRGTECP</sequence>
<feature type="non-terminal residue" evidence="3">
    <location>
        <position position="1"/>
    </location>
</feature>
<proteinExistence type="predicted"/>
<keyword evidence="4" id="KW-1185">Reference proteome</keyword>
<evidence type="ECO:0000256" key="2">
    <source>
        <dbReference type="SAM" id="SignalP"/>
    </source>
</evidence>
<feature type="signal peptide" evidence="2">
    <location>
        <begin position="1"/>
        <end position="20"/>
    </location>
</feature>